<proteinExistence type="predicted"/>
<evidence type="ECO:0000313" key="1">
    <source>
        <dbReference type="EMBL" id="OTA18792.1"/>
    </source>
</evidence>
<reference evidence="1 2" key="1">
    <citation type="submission" date="2017-01" db="EMBL/GenBank/DDBJ databases">
        <title>Deconstructing symbiosis and pathogenesis requirements using a combined genomic-metabolomic approach.</title>
        <authorList>
            <person name="Tobias N.J."/>
            <person name="Wolff H."/>
            <person name="Djahanschiri B."/>
            <person name="Ebersberger I."/>
            <person name="Bode H.B."/>
        </authorList>
    </citation>
    <scope>NUCLEOTIDE SEQUENCE [LARGE SCALE GENOMIC DNA]</scope>
    <source>
        <strain evidence="1 2">DSM 4764</strain>
    </source>
</reference>
<organism evidence="1 2">
    <name type="scientific">Xenorhabdus beddingii</name>
    <dbReference type="NCBI Taxonomy" id="40578"/>
    <lineage>
        <taxon>Bacteria</taxon>
        <taxon>Pseudomonadati</taxon>
        <taxon>Pseudomonadota</taxon>
        <taxon>Gammaproteobacteria</taxon>
        <taxon>Enterobacterales</taxon>
        <taxon>Morganellaceae</taxon>
        <taxon>Xenorhabdus</taxon>
    </lineage>
</organism>
<dbReference type="Proteomes" id="UP000194204">
    <property type="component" value="Unassembled WGS sequence"/>
</dbReference>
<name>A0A1Y2SJ73_9GAMM</name>
<sequence length="39" mass="4504">MKYFISCVIFNGVIYFGILVDGFHFSDIQLSTCNIQVDR</sequence>
<gene>
    <name evidence="1" type="ORF">Xbed_02909</name>
</gene>
<dbReference type="AlphaFoldDB" id="A0A1Y2SJ73"/>
<comment type="caution">
    <text evidence="1">The sequence shown here is derived from an EMBL/GenBank/DDBJ whole genome shotgun (WGS) entry which is preliminary data.</text>
</comment>
<keyword evidence="2" id="KW-1185">Reference proteome</keyword>
<protein>
    <submittedName>
        <fullName evidence="1">Uncharacterized protein</fullName>
    </submittedName>
</protein>
<accession>A0A1Y2SJ73</accession>
<evidence type="ECO:0000313" key="2">
    <source>
        <dbReference type="Proteomes" id="UP000194204"/>
    </source>
</evidence>
<dbReference type="EMBL" id="MUBK01000026">
    <property type="protein sequence ID" value="OTA18792.1"/>
    <property type="molecule type" value="Genomic_DNA"/>
</dbReference>